<evidence type="ECO:0000256" key="1">
    <source>
        <dbReference type="ARBA" id="ARBA00022617"/>
    </source>
</evidence>
<dbReference type="GO" id="GO:0009055">
    <property type="term" value="F:electron transfer activity"/>
    <property type="evidence" value="ECO:0007669"/>
    <property type="project" value="InterPro"/>
</dbReference>
<dbReference type="SUPFAM" id="SSF46626">
    <property type="entry name" value="Cytochrome c"/>
    <property type="match status" value="1"/>
</dbReference>
<sequence length="124" mass="13363">MISKMKHLLAALAISGFVISTPITAMAAEPSAATIEEGKKLAFSRSKGNCLACHSIKGGSMPGNIGPALIAMKLRYPDKQKLVDKIWGAKETQTVPNSMMPPFGRHGILTDDEINTITEYIYTL</sequence>
<evidence type="ECO:0000256" key="2">
    <source>
        <dbReference type="ARBA" id="ARBA00022723"/>
    </source>
</evidence>
<keyword evidence="2" id="KW-0479">Metal-binding</keyword>
<dbReference type="InterPro" id="IPR036909">
    <property type="entry name" value="Cyt_c-like_dom_sf"/>
</dbReference>
<proteinExistence type="predicted"/>
<name>A0A3B0VYW0_9ZZZZ</name>
<dbReference type="GO" id="GO:0020037">
    <property type="term" value="F:heme binding"/>
    <property type="evidence" value="ECO:0007669"/>
    <property type="project" value="InterPro"/>
</dbReference>
<dbReference type="PROSITE" id="PS51007">
    <property type="entry name" value="CYTC"/>
    <property type="match status" value="1"/>
</dbReference>
<dbReference type="GO" id="GO:0046872">
    <property type="term" value="F:metal ion binding"/>
    <property type="evidence" value="ECO:0007669"/>
    <property type="project" value="UniProtKB-KW"/>
</dbReference>
<evidence type="ECO:0000259" key="4">
    <source>
        <dbReference type="PROSITE" id="PS51007"/>
    </source>
</evidence>
<dbReference type="AlphaFoldDB" id="A0A3B0VYW0"/>
<protein>
    <submittedName>
        <fullName evidence="5">Sulfur oxidation protein SoxX</fullName>
    </submittedName>
</protein>
<organism evidence="5">
    <name type="scientific">hydrothermal vent metagenome</name>
    <dbReference type="NCBI Taxonomy" id="652676"/>
    <lineage>
        <taxon>unclassified sequences</taxon>
        <taxon>metagenomes</taxon>
        <taxon>ecological metagenomes</taxon>
    </lineage>
</organism>
<feature type="domain" description="Cytochrome c" evidence="4">
    <location>
        <begin position="33"/>
        <end position="124"/>
    </location>
</feature>
<evidence type="ECO:0000256" key="3">
    <source>
        <dbReference type="ARBA" id="ARBA00023004"/>
    </source>
</evidence>
<accession>A0A3B0VYW0</accession>
<evidence type="ECO:0000313" key="5">
    <source>
        <dbReference type="EMBL" id="VAW48755.1"/>
    </source>
</evidence>
<dbReference type="EMBL" id="UOFB01000286">
    <property type="protein sequence ID" value="VAW48755.1"/>
    <property type="molecule type" value="Genomic_DNA"/>
</dbReference>
<keyword evidence="3" id="KW-0408">Iron</keyword>
<keyword evidence="1" id="KW-0349">Heme</keyword>
<dbReference type="Pfam" id="PF00034">
    <property type="entry name" value="Cytochrom_C"/>
    <property type="match status" value="1"/>
</dbReference>
<dbReference type="InterPro" id="IPR030999">
    <property type="entry name" value="Thiosulf_SoxX"/>
</dbReference>
<dbReference type="Gene3D" id="1.10.760.10">
    <property type="entry name" value="Cytochrome c-like domain"/>
    <property type="match status" value="1"/>
</dbReference>
<gene>
    <name evidence="5" type="ORF">MNBD_GAMMA04-437</name>
</gene>
<reference evidence="5" key="1">
    <citation type="submission" date="2018-06" db="EMBL/GenBank/DDBJ databases">
        <authorList>
            <person name="Zhirakovskaya E."/>
        </authorList>
    </citation>
    <scope>NUCLEOTIDE SEQUENCE</scope>
</reference>
<dbReference type="InterPro" id="IPR009056">
    <property type="entry name" value="Cyt_c-like_dom"/>
</dbReference>
<dbReference type="NCBIfam" id="TIGR04485">
    <property type="entry name" value="thiosulf_SoxX"/>
    <property type="match status" value="1"/>
</dbReference>